<dbReference type="SUPFAM" id="SSF50249">
    <property type="entry name" value="Nucleic acid-binding proteins"/>
    <property type="match status" value="1"/>
</dbReference>
<keyword evidence="4 11" id="KW-0347">Helicase</keyword>
<dbReference type="Gene3D" id="2.40.50.140">
    <property type="entry name" value="Nucleic acid-binding proteins"/>
    <property type="match status" value="1"/>
</dbReference>
<dbReference type="InterPro" id="IPR012340">
    <property type="entry name" value="NA-bd_OB-fold"/>
</dbReference>
<evidence type="ECO:0000256" key="8">
    <source>
        <dbReference type="ARBA" id="ARBA00049819"/>
    </source>
</evidence>
<evidence type="ECO:0000256" key="3">
    <source>
        <dbReference type="ARBA" id="ARBA00022801"/>
    </source>
</evidence>
<dbReference type="RefSeq" id="WP_102845202.1">
    <property type="nucleotide sequence ID" value="NZ_PDZR01000031.1"/>
</dbReference>
<accession>A0A2J7TCI9</accession>
<keyword evidence="2" id="KW-0227">DNA damage</keyword>
<proteinExistence type="predicted"/>
<dbReference type="NCBIfam" id="NF008164">
    <property type="entry name" value="PRK10917.1-2"/>
    <property type="match status" value="1"/>
</dbReference>
<evidence type="ECO:0000256" key="6">
    <source>
        <dbReference type="ARBA" id="ARBA00023125"/>
    </source>
</evidence>
<dbReference type="GO" id="GO:0003678">
    <property type="term" value="F:DNA helicase activity"/>
    <property type="evidence" value="ECO:0007669"/>
    <property type="project" value="TreeGrafter"/>
</dbReference>
<dbReference type="EMBL" id="PDZR01000031">
    <property type="protein sequence ID" value="PNG24477.1"/>
    <property type="molecule type" value="Genomic_DNA"/>
</dbReference>
<keyword evidence="1" id="KW-0547">Nucleotide-binding</keyword>
<dbReference type="SUPFAM" id="SSF52540">
    <property type="entry name" value="P-loop containing nucleoside triphosphate hydrolases"/>
    <property type="match status" value="2"/>
</dbReference>
<dbReference type="GO" id="GO:0006281">
    <property type="term" value="P:DNA repair"/>
    <property type="evidence" value="ECO:0007669"/>
    <property type="project" value="UniProtKB-KW"/>
</dbReference>
<evidence type="ECO:0000313" key="12">
    <source>
        <dbReference type="Proteomes" id="UP000236286"/>
    </source>
</evidence>
<dbReference type="GO" id="GO:0016787">
    <property type="term" value="F:hydrolase activity"/>
    <property type="evidence" value="ECO:0007669"/>
    <property type="project" value="UniProtKB-KW"/>
</dbReference>
<evidence type="ECO:0000256" key="4">
    <source>
        <dbReference type="ARBA" id="ARBA00022806"/>
    </source>
</evidence>
<organism evidence="11 12">
    <name type="scientific">Methylocella silvestris</name>
    <dbReference type="NCBI Taxonomy" id="199596"/>
    <lineage>
        <taxon>Bacteria</taxon>
        <taxon>Pseudomonadati</taxon>
        <taxon>Pseudomonadota</taxon>
        <taxon>Alphaproteobacteria</taxon>
        <taxon>Hyphomicrobiales</taxon>
        <taxon>Beijerinckiaceae</taxon>
        <taxon>Methylocella</taxon>
    </lineage>
</organism>
<protein>
    <recommendedName>
        <fullName evidence="8">Probable DNA 3'-5' helicase RecG</fullName>
    </recommendedName>
</protein>
<dbReference type="Pfam" id="PF00270">
    <property type="entry name" value="DEAD"/>
    <property type="match status" value="1"/>
</dbReference>
<evidence type="ECO:0000256" key="2">
    <source>
        <dbReference type="ARBA" id="ARBA00022763"/>
    </source>
</evidence>
<dbReference type="PANTHER" id="PTHR47964:SF1">
    <property type="entry name" value="ATP-DEPENDENT DNA HELICASE HOMOLOG RECG, CHLOROPLASTIC"/>
    <property type="match status" value="1"/>
</dbReference>
<dbReference type="PROSITE" id="PS51194">
    <property type="entry name" value="HELICASE_CTER"/>
    <property type="match status" value="1"/>
</dbReference>
<sequence>MRPSILNPLFASAASLPGVGPKTGKLLDRLFGVGEARVLDLLFHLPAGVVDRRTRVKIADAPLDAIVVIEVTVVEHRPARGKGPTRVLVEDETGDILLVFFLTNHKWIERSLPVGAKRWVSGKLELWDGHRQMVHPDRVLDAEGLAKMAAVEPVYPLTDGLSQRLLSRAMEGALARLPALPAWSGLEAPLSFAQALAAAHRPQTPEDILPQALARKKLAFDEMLAGQLALGLMRARERRLPGRASVGDGRIARKIRAALPFSLTRGQEEALTEIAADLASESRMLRLLQGDVGSGKTLVALLAMASCVEAGRQAALMAPTEILARQHFAGLKRFAEPAGLKLALLTGRDKGVSREKTLAALAAGEIDILIGTHALFQQGVDFRDLAVAVVDEQHRFGVRQRLALGDKGERTDILAMTATPIPRSLVLTYFGDMEISTIREKPAGRQKIETRALPVERIGELIERLSGALKAGAQAYWVCPIVDESEALDVAAAQERFEDLRQFFGDAVGLIHGKMKGKDKDAAMEAFLAGKTKILVATTVIEVGVDAPQASIIVIEHAERFGLAQLHQLRGRVGRGSAKSACILLYKGPLGETARARIEILRESEDGFRIAEEDLRLRGEGEVLGQKQSGLPGLRLADPAAHADLLVEARREAQRIVAENPKLEGEKGEALRLLLNIFERAEAIRLLGAG</sequence>
<feature type="domain" description="Helicase C-terminal" evidence="10">
    <location>
        <begin position="461"/>
        <end position="616"/>
    </location>
</feature>
<reference evidence="11 12" key="1">
    <citation type="submission" date="2017-10" db="EMBL/GenBank/DDBJ databases">
        <title>Genome announcement of Methylocella silvestris TVC from permafrost.</title>
        <authorList>
            <person name="Wang J."/>
            <person name="Geng K."/>
            <person name="Ul-Haque F."/>
            <person name="Crombie A.T."/>
            <person name="Street L.E."/>
            <person name="Wookey P.A."/>
            <person name="Murrell J.C."/>
            <person name="Pratscher J."/>
        </authorList>
    </citation>
    <scope>NUCLEOTIDE SEQUENCE [LARGE SCALE GENOMIC DNA]</scope>
    <source>
        <strain evidence="11 12">TVC</strain>
    </source>
</reference>
<gene>
    <name evidence="11" type="ORF">CR492_18490</name>
</gene>
<dbReference type="InterPro" id="IPR014001">
    <property type="entry name" value="Helicase_ATP-bd"/>
</dbReference>
<evidence type="ECO:0000259" key="10">
    <source>
        <dbReference type="PROSITE" id="PS51194"/>
    </source>
</evidence>
<dbReference type="Gene3D" id="3.40.50.300">
    <property type="entry name" value="P-loop containing nucleotide triphosphate hydrolases"/>
    <property type="match status" value="2"/>
</dbReference>
<dbReference type="CDD" id="cd04488">
    <property type="entry name" value="RecG_wedge_OBF"/>
    <property type="match status" value="1"/>
</dbReference>
<keyword evidence="3" id="KW-0378">Hydrolase</keyword>
<dbReference type="Pfam" id="PF00271">
    <property type="entry name" value="Helicase_C"/>
    <property type="match status" value="1"/>
</dbReference>
<dbReference type="InterPro" id="IPR045562">
    <property type="entry name" value="RecG_dom3_C"/>
</dbReference>
<evidence type="ECO:0000259" key="9">
    <source>
        <dbReference type="PROSITE" id="PS51192"/>
    </source>
</evidence>
<dbReference type="PROSITE" id="PS51192">
    <property type="entry name" value="HELICASE_ATP_BIND_1"/>
    <property type="match status" value="1"/>
</dbReference>
<dbReference type="InterPro" id="IPR033454">
    <property type="entry name" value="RecG_wedge"/>
</dbReference>
<dbReference type="InterPro" id="IPR001650">
    <property type="entry name" value="Helicase_C-like"/>
</dbReference>
<dbReference type="InterPro" id="IPR027417">
    <property type="entry name" value="P-loop_NTPase"/>
</dbReference>
<evidence type="ECO:0000313" key="11">
    <source>
        <dbReference type="EMBL" id="PNG24477.1"/>
    </source>
</evidence>
<dbReference type="InterPro" id="IPR047112">
    <property type="entry name" value="RecG/Mfd"/>
</dbReference>
<evidence type="ECO:0000256" key="1">
    <source>
        <dbReference type="ARBA" id="ARBA00022741"/>
    </source>
</evidence>
<keyword evidence="5" id="KW-0067">ATP-binding</keyword>
<dbReference type="Proteomes" id="UP000236286">
    <property type="component" value="Unassembled WGS sequence"/>
</dbReference>
<dbReference type="GO" id="GO:0003677">
    <property type="term" value="F:DNA binding"/>
    <property type="evidence" value="ECO:0007669"/>
    <property type="project" value="UniProtKB-KW"/>
</dbReference>
<evidence type="ECO:0000256" key="7">
    <source>
        <dbReference type="ARBA" id="ARBA00023204"/>
    </source>
</evidence>
<dbReference type="Pfam" id="PF19833">
    <property type="entry name" value="RecG_dom3_C"/>
    <property type="match status" value="1"/>
</dbReference>
<keyword evidence="7" id="KW-0234">DNA repair</keyword>
<keyword evidence="6" id="KW-0238">DNA-binding</keyword>
<dbReference type="NCBIfam" id="NF008168">
    <property type="entry name" value="PRK10917.2-2"/>
    <property type="match status" value="1"/>
</dbReference>
<comment type="caution">
    <text evidence="11">The sequence shown here is derived from an EMBL/GenBank/DDBJ whole genome shotgun (WGS) entry which is preliminary data.</text>
</comment>
<dbReference type="SMART" id="SM00487">
    <property type="entry name" value="DEXDc"/>
    <property type="match status" value="1"/>
</dbReference>
<feature type="domain" description="Helicase ATP-binding" evidence="9">
    <location>
        <begin position="277"/>
        <end position="438"/>
    </location>
</feature>
<dbReference type="OrthoDB" id="9804325at2"/>
<dbReference type="AlphaFoldDB" id="A0A2J7TCI9"/>
<dbReference type="GO" id="GO:0005524">
    <property type="term" value="F:ATP binding"/>
    <property type="evidence" value="ECO:0007669"/>
    <property type="project" value="UniProtKB-KW"/>
</dbReference>
<dbReference type="CDD" id="cd17992">
    <property type="entry name" value="DEXHc_RecG"/>
    <property type="match status" value="1"/>
</dbReference>
<dbReference type="InterPro" id="IPR011545">
    <property type="entry name" value="DEAD/DEAH_box_helicase_dom"/>
</dbReference>
<name>A0A2J7TCI9_METSI</name>
<dbReference type="PANTHER" id="PTHR47964">
    <property type="entry name" value="ATP-DEPENDENT DNA HELICASE HOMOLOG RECG, CHLOROPLASTIC"/>
    <property type="match status" value="1"/>
</dbReference>
<evidence type="ECO:0000256" key="5">
    <source>
        <dbReference type="ARBA" id="ARBA00022840"/>
    </source>
</evidence>
<dbReference type="Pfam" id="PF17191">
    <property type="entry name" value="RecG_wedge"/>
    <property type="match status" value="1"/>
</dbReference>
<dbReference type="SMART" id="SM00490">
    <property type="entry name" value="HELICc"/>
    <property type="match status" value="1"/>
</dbReference>